<keyword evidence="6" id="KW-0175">Coiled coil</keyword>
<proteinExistence type="predicted"/>
<dbReference type="InterPro" id="IPR003594">
    <property type="entry name" value="HATPase_dom"/>
</dbReference>
<dbReference type="PRINTS" id="PR00344">
    <property type="entry name" value="BCTRLSENSOR"/>
</dbReference>
<dbReference type="PROSITE" id="PS50109">
    <property type="entry name" value="HIS_KIN"/>
    <property type="match status" value="1"/>
</dbReference>
<dbReference type="InterPro" id="IPR036890">
    <property type="entry name" value="HATPase_C_sf"/>
</dbReference>
<dbReference type="RefSeq" id="WP_092445181.1">
    <property type="nucleotide sequence ID" value="NZ_LT629774.1"/>
</dbReference>
<dbReference type="Pfam" id="PF00512">
    <property type="entry name" value="HisKA"/>
    <property type="match status" value="1"/>
</dbReference>
<dbReference type="SMART" id="SM00387">
    <property type="entry name" value="HATPase_c"/>
    <property type="match status" value="1"/>
</dbReference>
<dbReference type="InterPro" id="IPR050351">
    <property type="entry name" value="BphY/WalK/GraS-like"/>
</dbReference>
<dbReference type="SUPFAM" id="SSF55874">
    <property type="entry name" value="ATPase domain of HSP90 chaperone/DNA topoisomerase II/histidine kinase"/>
    <property type="match status" value="1"/>
</dbReference>
<keyword evidence="3" id="KW-0597">Phosphoprotein</keyword>
<evidence type="ECO:0000313" key="8">
    <source>
        <dbReference type="EMBL" id="SDS24527.1"/>
    </source>
</evidence>
<evidence type="ECO:0000256" key="1">
    <source>
        <dbReference type="ARBA" id="ARBA00000085"/>
    </source>
</evidence>
<dbReference type="PANTHER" id="PTHR42878:SF15">
    <property type="entry name" value="BACTERIOPHYTOCHROME"/>
    <property type="match status" value="1"/>
</dbReference>
<dbReference type="AlphaFoldDB" id="A0A1H1QMF7"/>
<evidence type="ECO:0000256" key="3">
    <source>
        <dbReference type="ARBA" id="ARBA00022553"/>
    </source>
</evidence>
<evidence type="ECO:0000313" key="9">
    <source>
        <dbReference type="Proteomes" id="UP000198963"/>
    </source>
</evidence>
<keyword evidence="5 8" id="KW-0418">Kinase</keyword>
<dbReference type="InterPro" id="IPR004358">
    <property type="entry name" value="Sig_transdc_His_kin-like_C"/>
</dbReference>
<accession>A0A1H1QMF7</accession>
<dbReference type="PANTHER" id="PTHR42878">
    <property type="entry name" value="TWO-COMPONENT HISTIDINE KINASE"/>
    <property type="match status" value="1"/>
</dbReference>
<keyword evidence="4" id="KW-0808">Transferase</keyword>
<comment type="catalytic activity">
    <reaction evidence="1">
        <text>ATP + protein L-histidine = ADP + protein N-phospho-L-histidine.</text>
        <dbReference type="EC" id="2.7.13.3"/>
    </reaction>
</comment>
<reference evidence="8 9" key="1">
    <citation type="submission" date="2016-10" db="EMBL/GenBank/DDBJ databases">
        <authorList>
            <person name="Varghese N."/>
            <person name="Submissions S."/>
        </authorList>
    </citation>
    <scope>NUCLEOTIDE SEQUENCE [LARGE SCALE GENOMIC DNA]</scope>
    <source>
        <strain evidence="8 9">RHA_55</strain>
    </source>
</reference>
<dbReference type="InterPro" id="IPR005467">
    <property type="entry name" value="His_kinase_dom"/>
</dbReference>
<dbReference type="EMBL" id="LT629774">
    <property type="protein sequence ID" value="SDS24527.1"/>
    <property type="molecule type" value="Genomic_DNA"/>
</dbReference>
<dbReference type="InterPro" id="IPR003661">
    <property type="entry name" value="HisK_dim/P_dom"/>
</dbReference>
<dbReference type="Gene3D" id="1.10.287.130">
    <property type="match status" value="1"/>
</dbReference>
<dbReference type="Gene3D" id="3.30.565.10">
    <property type="entry name" value="Histidine kinase-like ATPase, C-terminal domain"/>
    <property type="match status" value="1"/>
</dbReference>
<dbReference type="Pfam" id="PF02518">
    <property type="entry name" value="HATPase_c"/>
    <property type="match status" value="1"/>
</dbReference>
<organism evidence="8 9">
    <name type="scientific">Winogradskyella sediminis</name>
    <dbReference type="NCBI Taxonomy" id="1382466"/>
    <lineage>
        <taxon>Bacteria</taxon>
        <taxon>Pseudomonadati</taxon>
        <taxon>Bacteroidota</taxon>
        <taxon>Flavobacteriia</taxon>
        <taxon>Flavobacteriales</taxon>
        <taxon>Flavobacteriaceae</taxon>
        <taxon>Winogradskyella</taxon>
    </lineage>
</organism>
<dbReference type="GO" id="GO:0007234">
    <property type="term" value="P:osmosensory signaling via phosphorelay pathway"/>
    <property type="evidence" value="ECO:0007669"/>
    <property type="project" value="TreeGrafter"/>
</dbReference>
<name>A0A1H1QMF7_9FLAO</name>
<evidence type="ECO:0000256" key="5">
    <source>
        <dbReference type="ARBA" id="ARBA00022777"/>
    </source>
</evidence>
<sequence>MNSLLKRQVRKYLSEELRENKALDEFLSAIDRSYNNYDEHSAMIQRAMAISSEELFAANKQLRLEAQEQKELIVKLKSLINKLGVLDSNLNQNTTNTDISGLKLVDFIEGQAKEIIEMSKEKESLLSALSQQNQELSDYAHMVSHDLKSPLRNIDTLTSWLLKDHIDNLDKHGANQLQLIRTNVQKMDTLISGILSYSTVCKGDKNFYDVDLNVLIKNTIASINVPKDFKIKVNPLPIVSGDRSRLIQLFQNLLENAIKYNDKEIGQVEIGGKDIGEYWQFYVKDNGKGIDQIYFDRIFKTFVKLENTAESSGIGLSIVKKIIEFYSGNIWLTSEIKKGTTFFFTIQKNHERTA</sequence>
<dbReference type="GO" id="GO:0000156">
    <property type="term" value="F:phosphorelay response regulator activity"/>
    <property type="evidence" value="ECO:0007669"/>
    <property type="project" value="TreeGrafter"/>
</dbReference>
<gene>
    <name evidence="8" type="ORF">SAMN04489797_1181</name>
</gene>
<dbReference type="GO" id="GO:0000155">
    <property type="term" value="F:phosphorelay sensor kinase activity"/>
    <property type="evidence" value="ECO:0007669"/>
    <property type="project" value="InterPro"/>
</dbReference>
<dbReference type="SUPFAM" id="SSF47384">
    <property type="entry name" value="Homodimeric domain of signal transducing histidine kinase"/>
    <property type="match status" value="1"/>
</dbReference>
<dbReference type="CDD" id="cd00082">
    <property type="entry name" value="HisKA"/>
    <property type="match status" value="1"/>
</dbReference>
<dbReference type="STRING" id="1249933.SAMN04489797_1181"/>
<keyword evidence="9" id="KW-1185">Reference proteome</keyword>
<dbReference type="GO" id="GO:0030295">
    <property type="term" value="F:protein kinase activator activity"/>
    <property type="evidence" value="ECO:0007669"/>
    <property type="project" value="TreeGrafter"/>
</dbReference>
<evidence type="ECO:0000259" key="7">
    <source>
        <dbReference type="PROSITE" id="PS50109"/>
    </source>
</evidence>
<evidence type="ECO:0000256" key="4">
    <source>
        <dbReference type="ARBA" id="ARBA00022679"/>
    </source>
</evidence>
<evidence type="ECO:0000256" key="2">
    <source>
        <dbReference type="ARBA" id="ARBA00012438"/>
    </source>
</evidence>
<dbReference type="InterPro" id="IPR036097">
    <property type="entry name" value="HisK_dim/P_sf"/>
</dbReference>
<dbReference type="EC" id="2.7.13.3" evidence="2"/>
<protein>
    <recommendedName>
        <fullName evidence="2">histidine kinase</fullName>
        <ecNumber evidence="2">2.7.13.3</ecNumber>
    </recommendedName>
</protein>
<feature type="coiled-coil region" evidence="6">
    <location>
        <begin position="52"/>
        <end position="79"/>
    </location>
</feature>
<feature type="domain" description="Histidine kinase" evidence="7">
    <location>
        <begin position="142"/>
        <end position="350"/>
    </location>
</feature>
<dbReference type="Proteomes" id="UP000198963">
    <property type="component" value="Chromosome I"/>
</dbReference>
<dbReference type="SMART" id="SM00388">
    <property type="entry name" value="HisKA"/>
    <property type="match status" value="1"/>
</dbReference>
<evidence type="ECO:0000256" key="6">
    <source>
        <dbReference type="SAM" id="Coils"/>
    </source>
</evidence>